<evidence type="ECO:0000313" key="2">
    <source>
        <dbReference type="Proteomes" id="UP000701801"/>
    </source>
</evidence>
<protein>
    <submittedName>
        <fullName evidence="1">Uncharacterized protein</fullName>
    </submittedName>
</protein>
<sequence>MCSICTGNIKLCVSSREEVVFKKEFGSHPSLRLHHLTAPDIYRYALSQIAEFASQDPLRLSQDDRGSHQRRACFCPNPGQLLAETIVEKYEGVFLWAHLAIKSLERAKSNMDNAEITQKRLEAMPKDLENLYDSMWKRLNDDEELYTAEAVLYFNLVIDYSDQHLGSYDRGKFRDESFEPTLGHISIAREVIDTFERDRALLVSPLQSIGAHYMYTANCKAYVFKSAVAGLQHFYIHDWDQLEALVDEWLKIIEFLLSQGCEPQYSHPPISVSHNTTILELLISLYWKLPGHQQIIAYVKGMERRILEILQKLTKNKLDMNQEVYAIFTQGTLRDSYGKFLERVTTPAYKRREENIILLKLPVGELLRRLSQSMPHTVIGKGIAEFISSWTPQEPEILAIGFGYILEWSKSARRVDKVLEQKLLEVIMREKPPPDTQVEVIEDQIQREIDGLIEGHNYDRVEPEDLTEYLLIDRGLQEKYPKTLEYWLDFVVERNIWVDMEKRRYVIPTKFVSDAEFEDGDYKHFFELLWGSD</sequence>
<comment type="caution">
    <text evidence="1">The sequence shown here is derived from an EMBL/GenBank/DDBJ whole genome shotgun (WGS) entry which is preliminary data.</text>
</comment>
<dbReference type="PANTHER" id="PTHR10039:SF5">
    <property type="entry name" value="NACHT DOMAIN-CONTAINING PROTEIN"/>
    <property type="match status" value="1"/>
</dbReference>
<dbReference type="OrthoDB" id="443402at2759"/>
<reference evidence="1" key="1">
    <citation type="submission" date="2021-07" db="EMBL/GenBank/DDBJ databases">
        <authorList>
            <person name="Durling M."/>
        </authorList>
    </citation>
    <scope>NUCLEOTIDE SEQUENCE</scope>
</reference>
<dbReference type="Proteomes" id="UP000701801">
    <property type="component" value="Unassembled WGS sequence"/>
</dbReference>
<name>A0A9N9Q9F3_9HELO</name>
<accession>A0A9N9Q9F3</accession>
<gene>
    <name evidence="1" type="ORF">HYALB_00002508</name>
</gene>
<evidence type="ECO:0000313" key="1">
    <source>
        <dbReference type="EMBL" id="CAG8979382.1"/>
    </source>
</evidence>
<dbReference type="PANTHER" id="PTHR10039">
    <property type="entry name" value="AMELOGENIN"/>
    <property type="match status" value="1"/>
</dbReference>
<proteinExistence type="predicted"/>
<organism evidence="1 2">
    <name type="scientific">Hymenoscyphus albidus</name>
    <dbReference type="NCBI Taxonomy" id="595503"/>
    <lineage>
        <taxon>Eukaryota</taxon>
        <taxon>Fungi</taxon>
        <taxon>Dikarya</taxon>
        <taxon>Ascomycota</taxon>
        <taxon>Pezizomycotina</taxon>
        <taxon>Leotiomycetes</taxon>
        <taxon>Helotiales</taxon>
        <taxon>Helotiaceae</taxon>
        <taxon>Hymenoscyphus</taxon>
    </lineage>
</organism>
<keyword evidence="2" id="KW-1185">Reference proteome</keyword>
<dbReference type="EMBL" id="CAJVRM010000307">
    <property type="protein sequence ID" value="CAG8979382.1"/>
    <property type="molecule type" value="Genomic_DNA"/>
</dbReference>
<dbReference type="AlphaFoldDB" id="A0A9N9Q9F3"/>